<proteinExistence type="predicted"/>
<evidence type="ECO:0000313" key="1">
    <source>
        <dbReference type="EMBL" id="KKP68565.1"/>
    </source>
</evidence>
<dbReference type="EMBL" id="LBPX01000001">
    <property type="protein sequence ID" value="KKP68565.1"/>
    <property type="molecule type" value="Genomic_DNA"/>
</dbReference>
<comment type="caution">
    <text evidence="1">The sequence shown here is derived from an EMBL/GenBank/DDBJ whole genome shotgun (WGS) entry which is preliminary data.</text>
</comment>
<dbReference type="Proteomes" id="UP000034127">
    <property type="component" value="Unassembled WGS sequence"/>
</dbReference>
<name>A0A0G0DZY6_9BACT</name>
<evidence type="ECO:0000313" key="2">
    <source>
        <dbReference type="Proteomes" id="UP000034127"/>
    </source>
</evidence>
<sequence>MKKKELLLLSIGVFLTVLAWLIADIFHAATQEKVRAKTQIPTLDKYQIKREILNVLKERN</sequence>
<accession>A0A0G0DZY6</accession>
<organism evidence="1 2">
    <name type="scientific">Candidatus Roizmanbacteria bacterium GW2011_GWC2_35_12</name>
    <dbReference type="NCBI Taxonomy" id="1618485"/>
    <lineage>
        <taxon>Bacteria</taxon>
        <taxon>Candidatus Roizmaniibacteriota</taxon>
    </lineage>
</organism>
<gene>
    <name evidence="1" type="ORF">UR63_C0001G0015</name>
</gene>
<protein>
    <submittedName>
        <fullName evidence="1">Uncharacterized protein</fullName>
    </submittedName>
</protein>
<reference evidence="1 2" key="1">
    <citation type="journal article" date="2015" name="Nature">
        <title>rRNA introns, odd ribosomes, and small enigmatic genomes across a large radiation of phyla.</title>
        <authorList>
            <person name="Brown C.T."/>
            <person name="Hug L.A."/>
            <person name="Thomas B.C."/>
            <person name="Sharon I."/>
            <person name="Castelle C.J."/>
            <person name="Singh A."/>
            <person name="Wilkins M.J."/>
            <person name="Williams K.H."/>
            <person name="Banfield J.F."/>
        </authorList>
    </citation>
    <scope>NUCLEOTIDE SEQUENCE [LARGE SCALE GENOMIC DNA]</scope>
</reference>
<dbReference type="AlphaFoldDB" id="A0A0G0DZY6"/>